<dbReference type="EMBL" id="KE125133">
    <property type="protein sequence ID" value="EPB71153.1"/>
    <property type="molecule type" value="Genomic_DNA"/>
</dbReference>
<sequence length="75" mass="8549">MHACRDMSASSQKLGRTTKTETVENLVKPFWIFTASPPFREVTSLPQEIQQYAYTYDDGATEFKWIPCTVSCTHA</sequence>
<accession>A0A0D6LIY9</accession>
<organism evidence="1 2">
    <name type="scientific">Ancylostoma ceylanicum</name>
    <dbReference type="NCBI Taxonomy" id="53326"/>
    <lineage>
        <taxon>Eukaryota</taxon>
        <taxon>Metazoa</taxon>
        <taxon>Ecdysozoa</taxon>
        <taxon>Nematoda</taxon>
        <taxon>Chromadorea</taxon>
        <taxon>Rhabditida</taxon>
        <taxon>Rhabditina</taxon>
        <taxon>Rhabditomorpha</taxon>
        <taxon>Strongyloidea</taxon>
        <taxon>Ancylostomatidae</taxon>
        <taxon>Ancylostomatinae</taxon>
        <taxon>Ancylostoma</taxon>
    </lineage>
</organism>
<dbReference type="AlphaFoldDB" id="A0A0D6LIY9"/>
<evidence type="ECO:0000313" key="1">
    <source>
        <dbReference type="EMBL" id="EPB71153.1"/>
    </source>
</evidence>
<dbReference type="Proteomes" id="UP000054495">
    <property type="component" value="Unassembled WGS sequence"/>
</dbReference>
<evidence type="ECO:0000313" key="2">
    <source>
        <dbReference type="Proteomes" id="UP000054495"/>
    </source>
</evidence>
<reference evidence="1 2" key="1">
    <citation type="submission" date="2013-05" db="EMBL/GenBank/DDBJ databases">
        <title>Draft genome of the parasitic nematode Anyclostoma ceylanicum.</title>
        <authorList>
            <person name="Mitreva M."/>
        </authorList>
    </citation>
    <scope>NUCLEOTIDE SEQUENCE [LARGE SCALE GENOMIC DNA]</scope>
</reference>
<keyword evidence="2" id="KW-1185">Reference proteome</keyword>
<gene>
    <name evidence="1" type="ORF">ANCCEY_09759</name>
</gene>
<protein>
    <submittedName>
        <fullName evidence="1">Uncharacterized protein</fullName>
    </submittedName>
</protein>
<proteinExistence type="predicted"/>
<name>A0A0D6LIY9_9BILA</name>